<gene>
    <name evidence="2" type="ORF">NX722_26370</name>
</gene>
<accession>A0ABT3N383</accession>
<proteinExistence type="predicted"/>
<evidence type="ECO:0000313" key="3">
    <source>
        <dbReference type="Proteomes" id="UP001209854"/>
    </source>
</evidence>
<keyword evidence="3" id="KW-1185">Reference proteome</keyword>
<name>A0ABT3N383_9GAMM</name>
<comment type="caution">
    <text evidence="2">The sequence shown here is derived from an EMBL/GenBank/DDBJ whole genome shotgun (WGS) entry which is preliminary data.</text>
</comment>
<organism evidence="2 3">
    <name type="scientific">Endozoicomonas gorgoniicola</name>
    <dbReference type="NCBI Taxonomy" id="1234144"/>
    <lineage>
        <taxon>Bacteria</taxon>
        <taxon>Pseudomonadati</taxon>
        <taxon>Pseudomonadota</taxon>
        <taxon>Gammaproteobacteria</taxon>
        <taxon>Oceanospirillales</taxon>
        <taxon>Endozoicomonadaceae</taxon>
        <taxon>Endozoicomonas</taxon>
    </lineage>
</organism>
<reference evidence="2 3" key="1">
    <citation type="submission" date="2022-10" db="EMBL/GenBank/DDBJ databases">
        <title>High-quality genome sequences of two octocoral-associated bacteria, Endozoicomonas euniceicola EF212 and Endozoicomonas gorgoniicola PS125.</title>
        <authorList>
            <person name="Chiou Y.-J."/>
            <person name="Chen Y.-H."/>
        </authorList>
    </citation>
    <scope>NUCLEOTIDE SEQUENCE [LARGE SCALE GENOMIC DNA]</scope>
    <source>
        <strain evidence="2 3">PS125</strain>
    </source>
</reference>
<evidence type="ECO:0000313" key="2">
    <source>
        <dbReference type="EMBL" id="MCW7556090.1"/>
    </source>
</evidence>
<feature type="region of interest" description="Disordered" evidence="1">
    <location>
        <begin position="54"/>
        <end position="75"/>
    </location>
</feature>
<evidence type="ECO:0000256" key="1">
    <source>
        <dbReference type="SAM" id="MobiDB-lite"/>
    </source>
</evidence>
<dbReference type="Proteomes" id="UP001209854">
    <property type="component" value="Unassembled WGS sequence"/>
</dbReference>
<dbReference type="EMBL" id="JAPFCC010000001">
    <property type="protein sequence ID" value="MCW7556090.1"/>
    <property type="molecule type" value="Genomic_DNA"/>
</dbReference>
<protein>
    <submittedName>
        <fullName evidence="2">Uncharacterized protein</fullName>
    </submittedName>
</protein>
<sequence length="113" mass="12312">MGKSALQFTQQAVAQFVCSWMIVETLFRIEFAKQAVSQFGQQLVAQLSISEAESLEPGSNTQGLEPNTQGLESNTQGVNLLPEDLQRGLGWLEYTIVQLPSIEEIEKGLGGAL</sequence>
<dbReference type="RefSeq" id="WP_262565804.1">
    <property type="nucleotide sequence ID" value="NZ_JAPFCC010000001.1"/>
</dbReference>